<proteinExistence type="inferred from homology"/>
<reference evidence="11 12" key="1">
    <citation type="journal article" date="2024" name="Plant J.">
        <title>Genome sequences and population genomics reveal climatic adaptation and genomic divergence between two closely related sweetgum species.</title>
        <authorList>
            <person name="Xu W.Q."/>
            <person name="Ren C.Q."/>
            <person name="Zhang X.Y."/>
            <person name="Comes H.P."/>
            <person name="Liu X.H."/>
            <person name="Li Y.G."/>
            <person name="Kettle C.J."/>
            <person name="Jalonen R."/>
            <person name="Gaisberger H."/>
            <person name="Ma Y.Z."/>
            <person name="Qiu Y.X."/>
        </authorList>
    </citation>
    <scope>NUCLEOTIDE SEQUENCE [LARGE SCALE GENOMIC DNA]</scope>
    <source>
        <strain evidence="11">Hangzhou</strain>
    </source>
</reference>
<evidence type="ECO:0000256" key="1">
    <source>
        <dbReference type="ARBA" id="ARBA00004584"/>
    </source>
</evidence>
<comment type="subcellular location">
    <subcellularLocation>
        <location evidence="1">Chromosome</location>
        <location evidence="1">Centromere</location>
    </subcellularLocation>
</comment>
<evidence type="ECO:0000256" key="5">
    <source>
        <dbReference type="ARBA" id="ARBA00022776"/>
    </source>
</evidence>
<comment type="caution">
    <text evidence="11">The sequence shown here is derived from an EMBL/GenBank/DDBJ whole genome shotgun (WGS) entry which is preliminary data.</text>
</comment>
<dbReference type="GO" id="GO:0031262">
    <property type="term" value="C:Ndc80 complex"/>
    <property type="evidence" value="ECO:0007669"/>
    <property type="project" value="InterPro"/>
</dbReference>
<dbReference type="PANTHER" id="PTHR48441">
    <property type="match status" value="1"/>
</dbReference>
<keyword evidence="3" id="KW-0158">Chromosome</keyword>
<evidence type="ECO:0000256" key="6">
    <source>
        <dbReference type="ARBA" id="ARBA00023054"/>
    </source>
</evidence>
<feature type="coiled-coil region" evidence="9">
    <location>
        <begin position="204"/>
        <end position="266"/>
    </location>
</feature>
<feature type="coiled-coil region" evidence="9">
    <location>
        <begin position="298"/>
        <end position="378"/>
    </location>
</feature>
<keyword evidence="4" id="KW-0132">Cell division</keyword>
<comment type="similarity">
    <text evidence="2">Belongs to the NUF2 family.</text>
</comment>
<evidence type="ECO:0000256" key="3">
    <source>
        <dbReference type="ARBA" id="ARBA00022454"/>
    </source>
</evidence>
<organism evidence="11 12">
    <name type="scientific">Liquidambar formosana</name>
    <name type="common">Formosan gum</name>
    <dbReference type="NCBI Taxonomy" id="63359"/>
    <lineage>
        <taxon>Eukaryota</taxon>
        <taxon>Viridiplantae</taxon>
        <taxon>Streptophyta</taxon>
        <taxon>Embryophyta</taxon>
        <taxon>Tracheophyta</taxon>
        <taxon>Spermatophyta</taxon>
        <taxon>Magnoliopsida</taxon>
        <taxon>eudicotyledons</taxon>
        <taxon>Gunneridae</taxon>
        <taxon>Pentapetalae</taxon>
        <taxon>Saxifragales</taxon>
        <taxon>Altingiaceae</taxon>
        <taxon>Liquidambar</taxon>
    </lineage>
</organism>
<dbReference type="InterPro" id="IPR038275">
    <property type="entry name" value="Nuf2_N_sf"/>
</dbReference>
<accession>A0AAP0N3A5</accession>
<dbReference type="GO" id="GO:0051301">
    <property type="term" value="P:cell division"/>
    <property type="evidence" value="ECO:0007669"/>
    <property type="project" value="UniProtKB-KW"/>
</dbReference>
<sequence>MSVFPYPVLSRKEIVAILAESQIANVAEADLIKPNPDFISTLYATLLINLDVLQEDHGQLDFAALEQLENPDAHVDSVRIMNLCNKIKEVVAAADCPMSFTLKDLIRPDMDRTAMFVSAILNFYLHRDTKMNLLRPIVEELSLLDEQHKGLEARILQLNAEIAEYNEAREREIPLVQEVDAKVKEMHQTISGLNNHQMSLKASFRTKREQAKELEEKISSAEFALVQSVQENANLRSKIVQSPDKLQRALEEKKVIRIEAKNSERLAMQSYQEKSAIFEVYSKACNKMSKHFSQMQAIQEQVNTAKSVEKDVKVLKAKLSDEGVLDKSLEAKLVERQGKAEQLDEFKRQLEKERDLKCEEAMKEVNNVKLNLQSRRRDQEVRQRKVEAMVAEMDALTLKTNSVRESGAAKQQELGRKCEEIVKEFRHYSDSIGVLLPMIEAEPVVQGRGRSN</sequence>
<dbReference type="PANTHER" id="PTHR48441:SF1">
    <property type="entry name" value="NT-3"/>
    <property type="match status" value="1"/>
</dbReference>
<evidence type="ECO:0000256" key="8">
    <source>
        <dbReference type="ARBA" id="ARBA00023328"/>
    </source>
</evidence>
<dbReference type="Pfam" id="PF03800">
    <property type="entry name" value="Nuf2"/>
    <property type="match status" value="1"/>
</dbReference>
<keyword evidence="5" id="KW-0498">Mitosis</keyword>
<keyword evidence="7" id="KW-0131">Cell cycle</keyword>
<feature type="domain" description="Kinetochore protein Nuf2 N-terminal" evidence="10">
    <location>
        <begin position="5"/>
        <end position="141"/>
    </location>
</feature>
<evidence type="ECO:0000256" key="2">
    <source>
        <dbReference type="ARBA" id="ARBA00005498"/>
    </source>
</evidence>
<dbReference type="Gene3D" id="1.10.418.60">
    <property type="entry name" value="Ncd80 complex, Nuf2 subunit"/>
    <property type="match status" value="1"/>
</dbReference>
<keyword evidence="8" id="KW-0137">Centromere</keyword>
<dbReference type="EMBL" id="JBBPBK010000411">
    <property type="protein sequence ID" value="KAK9265346.1"/>
    <property type="molecule type" value="Genomic_DNA"/>
</dbReference>
<evidence type="ECO:0000256" key="4">
    <source>
        <dbReference type="ARBA" id="ARBA00022618"/>
    </source>
</evidence>
<name>A0AAP0N3A5_LIQFO</name>
<keyword evidence="6 9" id="KW-0175">Coiled coil</keyword>
<dbReference type="InterPro" id="IPR005549">
    <property type="entry name" value="Kinetochore_Nuf2_N"/>
</dbReference>
<evidence type="ECO:0000256" key="9">
    <source>
        <dbReference type="SAM" id="Coils"/>
    </source>
</evidence>
<protein>
    <recommendedName>
        <fullName evidence="10">Kinetochore protein Nuf2 N-terminal domain-containing protein</fullName>
    </recommendedName>
</protein>
<evidence type="ECO:0000313" key="12">
    <source>
        <dbReference type="Proteomes" id="UP001415857"/>
    </source>
</evidence>
<dbReference type="AlphaFoldDB" id="A0AAP0N3A5"/>
<evidence type="ECO:0000313" key="11">
    <source>
        <dbReference type="EMBL" id="KAK9265346.1"/>
    </source>
</evidence>
<gene>
    <name evidence="11" type="ORF">L1049_027215</name>
</gene>
<feature type="coiled-coil region" evidence="9">
    <location>
        <begin position="141"/>
        <end position="168"/>
    </location>
</feature>
<dbReference type="Proteomes" id="UP001415857">
    <property type="component" value="Unassembled WGS sequence"/>
</dbReference>
<evidence type="ECO:0000256" key="7">
    <source>
        <dbReference type="ARBA" id="ARBA00023306"/>
    </source>
</evidence>
<keyword evidence="12" id="KW-1185">Reference proteome</keyword>
<evidence type="ECO:0000259" key="10">
    <source>
        <dbReference type="Pfam" id="PF03800"/>
    </source>
</evidence>